<dbReference type="Xenbase" id="XB-GENE-951465">
    <property type="gene designation" value="arhgef33"/>
</dbReference>
<feature type="compositionally biased region" description="Polar residues" evidence="1">
    <location>
        <begin position="747"/>
        <end position="756"/>
    </location>
</feature>
<dbReference type="AGR" id="Xenbase:XB-GENE-951465"/>
<dbReference type="AlphaFoldDB" id="A0A8J1JNE4"/>
<dbReference type="OrthoDB" id="8828665at2759"/>
<evidence type="ECO:0000313" key="4">
    <source>
        <dbReference type="RefSeq" id="XP_031758550.1"/>
    </source>
</evidence>
<dbReference type="PROSITE" id="PS50010">
    <property type="entry name" value="DH_2"/>
    <property type="match status" value="1"/>
</dbReference>
<dbReference type="SUPFAM" id="SSF48065">
    <property type="entry name" value="DBL homology domain (DH-domain)"/>
    <property type="match status" value="1"/>
</dbReference>
<dbReference type="KEGG" id="xtr:108647604"/>
<dbReference type="PANTHER" id="PTHR46944:SF1">
    <property type="entry name" value="RHO GUANINE NUCLEOTIDE EXCHANGE FACTOR 33"/>
    <property type="match status" value="1"/>
</dbReference>
<dbReference type="OMA" id="LEHANMV"/>
<evidence type="ECO:0000313" key="3">
    <source>
        <dbReference type="Proteomes" id="UP000008143"/>
    </source>
</evidence>
<feature type="domain" description="DH" evidence="2">
    <location>
        <begin position="277"/>
        <end position="452"/>
    </location>
</feature>
<evidence type="ECO:0000313" key="5">
    <source>
        <dbReference type="Xenbase" id="XB-GENE-951465"/>
    </source>
</evidence>
<proteinExistence type="predicted"/>
<feature type="region of interest" description="Disordered" evidence="1">
    <location>
        <begin position="792"/>
        <end position="814"/>
    </location>
</feature>
<dbReference type="RefSeq" id="XP_031758550.1">
    <property type="nucleotide sequence ID" value="XM_031902690.1"/>
</dbReference>
<name>A0A8J1JNE4_XENTR</name>
<dbReference type="InterPro" id="IPR035899">
    <property type="entry name" value="DBL_dom_sf"/>
</dbReference>
<accession>A0A8J1JNE4</accession>
<dbReference type="Pfam" id="PF00621">
    <property type="entry name" value="RhoGEF"/>
    <property type="match status" value="1"/>
</dbReference>
<dbReference type="Gene3D" id="1.20.900.10">
    <property type="entry name" value="Dbl homology (DH) domain"/>
    <property type="match status" value="1"/>
</dbReference>
<dbReference type="PANTHER" id="PTHR46944">
    <property type="entry name" value="RHO GUANINE NUCLEOTIDE EXCHANGE FACTOR 33"/>
    <property type="match status" value="1"/>
</dbReference>
<feature type="compositionally biased region" description="Polar residues" evidence="1">
    <location>
        <begin position="144"/>
        <end position="158"/>
    </location>
</feature>
<dbReference type="InterPro" id="IPR042849">
    <property type="entry name" value="ARHGEF33"/>
</dbReference>
<keyword evidence="3" id="KW-1185">Reference proteome</keyword>
<dbReference type="CTD" id="100271715"/>
<feature type="region of interest" description="Disordered" evidence="1">
    <location>
        <begin position="738"/>
        <end position="773"/>
    </location>
</feature>
<feature type="compositionally biased region" description="Basic and acidic residues" evidence="1">
    <location>
        <begin position="245"/>
        <end position="258"/>
    </location>
</feature>
<gene>
    <name evidence="4 5" type="primary">arhgef33</name>
</gene>
<evidence type="ECO:0000256" key="1">
    <source>
        <dbReference type="SAM" id="MobiDB-lite"/>
    </source>
</evidence>
<dbReference type="InterPro" id="IPR000219">
    <property type="entry name" value="DH_dom"/>
</dbReference>
<evidence type="ECO:0000259" key="2">
    <source>
        <dbReference type="PROSITE" id="PS50010"/>
    </source>
</evidence>
<reference evidence="4" key="1">
    <citation type="submission" date="2025-08" db="UniProtKB">
        <authorList>
            <consortium name="RefSeq"/>
        </authorList>
    </citation>
    <scope>IDENTIFICATION</scope>
    <source>
        <strain evidence="4">Nigerian</strain>
        <tissue evidence="4">Liver and blood</tissue>
    </source>
</reference>
<dbReference type="SMART" id="SM00325">
    <property type="entry name" value="RhoGEF"/>
    <property type="match status" value="1"/>
</dbReference>
<protein>
    <submittedName>
        <fullName evidence="4">Rho guanine nucleotide exchange factor 33 isoform X1</fullName>
    </submittedName>
</protein>
<feature type="compositionally biased region" description="Basic and acidic residues" evidence="1">
    <location>
        <begin position="792"/>
        <end position="809"/>
    </location>
</feature>
<dbReference type="Proteomes" id="UP000008143">
    <property type="component" value="Chromosome 5"/>
</dbReference>
<sequence length="864" mass="98947">MHLQLRPSCPNRRTLNRSEVTYGETENIPVSGLPAQIYQLQVLASELKSGFSEAMQELSRIQHGEYALEEKVKSCRCSMEEQVTEVKNSLNNLKEEVNTAMAMIHAIIAKQEEMQQKIEQLQQEKRRESRKVKNKRLQKEEPMAQSQAVPQNSNFLPPSLSDPTVVNHHFNNIAQPSPFEKGPVSRLVTANDCNMATITTASRVSQEESEKSFKTSTLIETQQKAYMPSLIWRQPKDERESNEESSPKEQVDRIRDAGQNRSAPVENVLSEPTGFARRQNAARDLLESERKYVLNLSHILKIRATLQGSDIKRATKERSFFPSSLRYLIQHHLDLLHVLQERVIKWSREGILGDIFLKLTNDENNFLDYYVAYLKDLPESISVIHIVVLKEAEEDIKSDLYILLFHVVQRIPEYLILLQNILKFTEQEHPDYYLLLVCVQRLRVFISHYSVLFQYNEDLLIQKRKKLKKSSLIKLYKALASQCSGSSQEVPPSLNTSAIIKENTIQSDETHQPYPAIPGPNASNINLVPQIKKSRQTPAENIPSLKSSEWELDGKKHERPDIIAPMPYSGPDQEVNSLLTPLQSIPEMEYESTSVDALLDMERSTRTSSNIFSHGNLAPKYEEFEYGSEIIGVSTPYEEEPFPNRPLFESCSAASSESSLDICFLRPINFTLESNRTERSLQPANRNCFSPVSNSSYRQEGIHIKNKPLSRSLKEFPRNQEAVSTRLYSARCTSASRMQFKQDRSTQSHGLSASARNSHRQFYIPQRPHADSRSLLEDMQMDGNARFYHKDETEQTSFSEHHPRPDQKGGIRSSFRKLFKKKSYGLEIKEKSSEKSSLDQSPTRQEIFRTHSALISELDRGTAV</sequence>
<organism evidence="3 4">
    <name type="scientific">Xenopus tropicalis</name>
    <name type="common">Western clawed frog</name>
    <name type="synonym">Silurana tropicalis</name>
    <dbReference type="NCBI Taxonomy" id="8364"/>
    <lineage>
        <taxon>Eukaryota</taxon>
        <taxon>Metazoa</taxon>
        <taxon>Chordata</taxon>
        <taxon>Craniata</taxon>
        <taxon>Vertebrata</taxon>
        <taxon>Euteleostomi</taxon>
        <taxon>Amphibia</taxon>
        <taxon>Batrachia</taxon>
        <taxon>Anura</taxon>
        <taxon>Pipoidea</taxon>
        <taxon>Pipidae</taxon>
        <taxon>Xenopodinae</taxon>
        <taxon>Xenopus</taxon>
        <taxon>Silurana</taxon>
    </lineage>
</organism>
<feature type="region of interest" description="Disordered" evidence="1">
    <location>
        <begin position="231"/>
        <end position="267"/>
    </location>
</feature>
<dbReference type="GeneID" id="108647604"/>
<dbReference type="GO" id="GO:0005085">
    <property type="term" value="F:guanyl-nucleotide exchange factor activity"/>
    <property type="evidence" value="ECO:0007669"/>
    <property type="project" value="InterPro"/>
</dbReference>
<feature type="region of interest" description="Disordered" evidence="1">
    <location>
        <begin position="119"/>
        <end position="158"/>
    </location>
</feature>